<feature type="domain" description="Translocation and assembly module TamB C-terminal" evidence="5">
    <location>
        <begin position="956"/>
        <end position="1230"/>
    </location>
</feature>
<evidence type="ECO:0000256" key="1">
    <source>
        <dbReference type="ARBA" id="ARBA00004167"/>
    </source>
</evidence>
<dbReference type="GO" id="GO:0009306">
    <property type="term" value="P:protein secretion"/>
    <property type="evidence" value="ECO:0007669"/>
    <property type="project" value="InterPro"/>
</dbReference>
<gene>
    <name evidence="6" type="ORF">AW736_00140</name>
</gene>
<dbReference type="AlphaFoldDB" id="A0A178IP77"/>
<evidence type="ECO:0000256" key="3">
    <source>
        <dbReference type="ARBA" id="ARBA00022989"/>
    </source>
</evidence>
<dbReference type="Pfam" id="PF04357">
    <property type="entry name" value="TamB"/>
    <property type="match status" value="1"/>
</dbReference>
<organism evidence="6 7">
    <name type="scientific">Termitidicoccus mucosus</name>
    <dbReference type="NCBI Taxonomy" id="1184151"/>
    <lineage>
        <taxon>Bacteria</taxon>
        <taxon>Pseudomonadati</taxon>
        <taxon>Verrucomicrobiota</taxon>
        <taxon>Opitutia</taxon>
        <taxon>Opitutales</taxon>
        <taxon>Opitutaceae</taxon>
        <taxon>Termitidicoccus</taxon>
    </lineage>
</organism>
<evidence type="ECO:0000256" key="2">
    <source>
        <dbReference type="ARBA" id="ARBA00022692"/>
    </source>
</evidence>
<dbReference type="OrthoDB" id="177865at2"/>
<sequence>MRRLRRILLVLALLLVGAALLSPWWISIPVRHILARQGVTFDRYERPSLARMVLTDVRFARPEAGEFTAARIEADMPLLFLLRHQFSQPGPVRIETWRYTQPSSTGDGASDDWIQLRARLGEIRATLAEWLPSLQASDGKITWPTDTDGDIRLPSVSYRADAASTRIEAKSLAGRGHTADVTLAWHTEADFLTLDLTANSEKFLRFLQEHNAIAPSASPSDAALRLSLVSTGADLAARFHFLNQTAALDARFGPGTWLPVTATLDIPAVALPASVIQLAPDYARVDAVARADWRDNRFTAMLDARGIPADAPSSPASPSTVATSVPPLTLALRASGDTAQLSIDQLDLLLPGTSAHLDAPIVIGRDRRLRSGASRFTLESDFSRLPWLDATGQLAGKITLEAPDDALDKLPRIQARLQAADLHFRTLDDITVTRADLDLAQQGSLTRITRAELTLSDGNTVRLDGGYDHAARAFANLNIRATIIPAALARFFPAGAGAPPDFESATLEATLDGPLKNPDHRGSLAVSSLRRAPLKPLNLHATWTGRGFLADTDLDIRAADTEIHVSAKLASTHIELTRLTYHHAAVERLRLTAPARIAWEPALGIDNLALSAPGENASSRLALHLALGGAPGFSLSAADLDSTWFTDLIDLGPARLRLANADLAGNWQQDGPLAATIKALASIEFPGDRATAFPAATVSIDAKTAPDRIDIADFTLSENGIPVATATGRVPLVIHPRQTPAWRFDPAAPFEIDARTAPAGHFWQNLSSAIGITLENPSLHARISGSWQAPASAVDISIDRLEFDPARWPANNLPPVTGLAANLSASADAIHLDALAIRLAGQPLRASGRILAPKDGWQTLSHARLADFLKLPRELHVELPDTDVAALAPYSSDLLIPRGHLNASLHLLPDGSLDGTLHLHDGALRPVGPLGAIRDIQIESRLAGRRIEITRATALVGGETVALTGSATLRPDALPALDLAFRGKNIPFVRRSGFLMRGDIDLRARTDGDITRLTGDITLRDSLFLADIRALWPDTPGGGPASRPPFFSIDAPPFDDWRLDINVRGDRFLRLRTTLATGRLSANFQLGGTLGEPRSIGELTMSEGRVLFPFANFSVGTGRVRITQANPFTPNLDFRATTSTLGHDLTMSLTGAPGDPRLAFSSSPPLSSAEILLLVMTGQSPDDGFAYTDQQRAVRLGTYLGQGILEQLLGLDMGEERLSLTSGDKVTQQGRETYKLEYKIDKRWSAVGEYDEFDDYNIGFKWRFYQSKPPEEKKSAP</sequence>
<evidence type="ECO:0000256" key="4">
    <source>
        <dbReference type="ARBA" id="ARBA00023136"/>
    </source>
</evidence>
<comment type="caution">
    <text evidence="6">The sequence shown here is derived from an EMBL/GenBank/DDBJ whole genome shotgun (WGS) entry which is preliminary data.</text>
</comment>
<dbReference type="Proteomes" id="UP000078486">
    <property type="component" value="Unassembled WGS sequence"/>
</dbReference>
<keyword evidence="4" id="KW-0472">Membrane</keyword>
<comment type="subcellular location">
    <subcellularLocation>
        <location evidence="1">Membrane</location>
        <topology evidence="1">Single-pass membrane protein</topology>
    </subcellularLocation>
</comment>
<evidence type="ECO:0000313" key="6">
    <source>
        <dbReference type="EMBL" id="OAM90906.1"/>
    </source>
</evidence>
<dbReference type="EMBL" id="LRRQ01000044">
    <property type="protein sequence ID" value="OAM90906.1"/>
    <property type="molecule type" value="Genomic_DNA"/>
</dbReference>
<evidence type="ECO:0000313" key="7">
    <source>
        <dbReference type="Proteomes" id="UP000078486"/>
    </source>
</evidence>
<accession>A0A178IP77</accession>
<evidence type="ECO:0000259" key="5">
    <source>
        <dbReference type="Pfam" id="PF04357"/>
    </source>
</evidence>
<keyword evidence="7" id="KW-1185">Reference proteome</keyword>
<name>A0A178IP77_9BACT</name>
<proteinExistence type="predicted"/>
<dbReference type="STRING" id="1184151.AW736_00140"/>
<dbReference type="RefSeq" id="WP_068768296.1">
    <property type="nucleotide sequence ID" value="NZ_CP109796.1"/>
</dbReference>
<dbReference type="GO" id="GO:0005886">
    <property type="term" value="C:plasma membrane"/>
    <property type="evidence" value="ECO:0007669"/>
    <property type="project" value="InterPro"/>
</dbReference>
<dbReference type="InterPro" id="IPR007452">
    <property type="entry name" value="TamB_C"/>
</dbReference>
<keyword evidence="3" id="KW-1133">Transmembrane helix</keyword>
<reference evidence="6 7" key="1">
    <citation type="submission" date="2016-01" db="EMBL/GenBank/DDBJ databases">
        <title>High potential of lignocellulose degradation of a new Verrucomicrobia species.</title>
        <authorList>
            <person name="Wang Y."/>
            <person name="Shi Y."/>
            <person name="Qiu Z."/>
            <person name="Liu S."/>
            <person name="Yang H."/>
        </authorList>
    </citation>
    <scope>NUCLEOTIDE SEQUENCE [LARGE SCALE GENOMIC DNA]</scope>
    <source>
        <strain evidence="6 7">TSB47</strain>
    </source>
</reference>
<protein>
    <recommendedName>
        <fullName evidence="5">Translocation and assembly module TamB C-terminal domain-containing protein</fullName>
    </recommendedName>
</protein>
<keyword evidence="2" id="KW-0812">Transmembrane</keyword>